<dbReference type="EMBL" id="JACVVK020000203">
    <property type="protein sequence ID" value="KAK7484838.1"/>
    <property type="molecule type" value="Genomic_DNA"/>
</dbReference>
<feature type="non-terminal residue" evidence="2">
    <location>
        <position position="1"/>
    </location>
</feature>
<proteinExistence type="predicted"/>
<feature type="transmembrane region" description="Helical" evidence="1">
    <location>
        <begin position="128"/>
        <end position="147"/>
    </location>
</feature>
<feature type="transmembrane region" description="Helical" evidence="1">
    <location>
        <begin position="48"/>
        <end position="75"/>
    </location>
</feature>
<dbReference type="PANTHER" id="PTHR21284">
    <property type="entry name" value="EG:80H7.2 PROTEIN"/>
    <property type="match status" value="1"/>
</dbReference>
<keyword evidence="1" id="KW-0472">Membrane</keyword>
<protein>
    <submittedName>
        <fullName evidence="2">Uncharacterized protein</fullName>
    </submittedName>
</protein>
<accession>A0ABD0KCI4</accession>
<feature type="transmembrane region" description="Helical" evidence="1">
    <location>
        <begin position="7"/>
        <end position="28"/>
    </location>
</feature>
<sequence>STLYKAGVFLLVFASALFVIGYGAPYWIEEKREVTNSLFGRISAESHQAGWFHAVRALECVCLVVLAIACIYTLASNCCKTIPGPHSRLLEILAGVGGLLGFVGAMVYVGEFNDAIKSAEGANFSWAFYLATIGSVLAVVAAILVGIGNKPLPQQSGGTTFNMAPVTTSYPATVTTVQGGYYPGQQPYGAAPPQKAGYPS</sequence>
<dbReference type="AlphaFoldDB" id="A0ABD0KCI4"/>
<evidence type="ECO:0000256" key="1">
    <source>
        <dbReference type="SAM" id="Phobius"/>
    </source>
</evidence>
<organism evidence="2 3">
    <name type="scientific">Batillaria attramentaria</name>
    <dbReference type="NCBI Taxonomy" id="370345"/>
    <lineage>
        <taxon>Eukaryota</taxon>
        <taxon>Metazoa</taxon>
        <taxon>Spiralia</taxon>
        <taxon>Lophotrochozoa</taxon>
        <taxon>Mollusca</taxon>
        <taxon>Gastropoda</taxon>
        <taxon>Caenogastropoda</taxon>
        <taxon>Sorbeoconcha</taxon>
        <taxon>Cerithioidea</taxon>
        <taxon>Batillariidae</taxon>
        <taxon>Batillaria</taxon>
    </lineage>
</organism>
<evidence type="ECO:0000313" key="3">
    <source>
        <dbReference type="Proteomes" id="UP001519460"/>
    </source>
</evidence>
<keyword evidence="3" id="KW-1185">Reference proteome</keyword>
<evidence type="ECO:0000313" key="2">
    <source>
        <dbReference type="EMBL" id="KAK7484838.1"/>
    </source>
</evidence>
<gene>
    <name evidence="2" type="ORF">BaRGS_00023881</name>
</gene>
<feature type="transmembrane region" description="Helical" evidence="1">
    <location>
        <begin position="87"/>
        <end position="108"/>
    </location>
</feature>
<dbReference type="Gene3D" id="1.20.140.150">
    <property type="match status" value="1"/>
</dbReference>
<comment type="caution">
    <text evidence="2">The sequence shown here is derived from an EMBL/GenBank/DDBJ whole genome shotgun (WGS) entry which is preliminary data.</text>
</comment>
<name>A0ABD0KCI4_9CAEN</name>
<keyword evidence="1" id="KW-0812">Transmembrane</keyword>
<keyword evidence="1" id="KW-1133">Transmembrane helix</keyword>
<dbReference type="Proteomes" id="UP001519460">
    <property type="component" value="Unassembled WGS sequence"/>
</dbReference>
<reference evidence="2 3" key="1">
    <citation type="journal article" date="2023" name="Sci. Data">
        <title>Genome assembly of the Korean intertidal mud-creeper Batillaria attramentaria.</title>
        <authorList>
            <person name="Patra A.K."/>
            <person name="Ho P.T."/>
            <person name="Jun S."/>
            <person name="Lee S.J."/>
            <person name="Kim Y."/>
            <person name="Won Y.J."/>
        </authorList>
    </citation>
    <scope>NUCLEOTIDE SEQUENCE [LARGE SCALE GENOMIC DNA]</scope>
    <source>
        <strain evidence="2">Wonlab-2016</strain>
    </source>
</reference>
<dbReference type="PANTHER" id="PTHR21284:SF12">
    <property type="entry name" value="EG:80H7.2 PROTEIN"/>
    <property type="match status" value="1"/>
</dbReference>